<dbReference type="Pfam" id="PF12099">
    <property type="entry name" value="DUF3575"/>
    <property type="match status" value="1"/>
</dbReference>
<name>A0A7G5H183_9BACT</name>
<feature type="signal peptide" evidence="1">
    <location>
        <begin position="1"/>
        <end position="24"/>
    </location>
</feature>
<accession>A0A7G5H183</accession>
<evidence type="ECO:0000313" key="2">
    <source>
        <dbReference type="EMBL" id="QMW04875.1"/>
    </source>
</evidence>
<keyword evidence="3" id="KW-1185">Reference proteome</keyword>
<evidence type="ECO:0000313" key="3">
    <source>
        <dbReference type="Proteomes" id="UP000515369"/>
    </source>
</evidence>
<dbReference type="RefSeq" id="WP_182462227.1">
    <property type="nucleotide sequence ID" value="NZ_CP059732.1"/>
</dbReference>
<dbReference type="EMBL" id="CP059732">
    <property type="protein sequence ID" value="QMW04875.1"/>
    <property type="molecule type" value="Genomic_DNA"/>
</dbReference>
<dbReference type="InterPro" id="IPR021958">
    <property type="entry name" value="DUF3575"/>
</dbReference>
<dbReference type="Proteomes" id="UP000515369">
    <property type="component" value="Chromosome"/>
</dbReference>
<reference evidence="2 3" key="1">
    <citation type="submission" date="2020-07" db="EMBL/GenBank/DDBJ databases">
        <title>Spirosoma foliorum sp. nov., isolated from the leaves on the Nejang mountain Korea, Republic of.</title>
        <authorList>
            <person name="Ho H."/>
            <person name="Lee Y.-J."/>
            <person name="Nurcahyanto D.-A."/>
            <person name="Kim S.-G."/>
        </authorList>
    </citation>
    <scope>NUCLEOTIDE SEQUENCE [LARGE SCALE GENOMIC DNA]</scope>
    <source>
        <strain evidence="2 3">PL0136</strain>
    </source>
</reference>
<evidence type="ECO:0000256" key="1">
    <source>
        <dbReference type="SAM" id="SignalP"/>
    </source>
</evidence>
<organism evidence="2 3">
    <name type="scientific">Spirosoma foliorum</name>
    <dbReference type="NCBI Taxonomy" id="2710596"/>
    <lineage>
        <taxon>Bacteria</taxon>
        <taxon>Pseudomonadati</taxon>
        <taxon>Bacteroidota</taxon>
        <taxon>Cytophagia</taxon>
        <taxon>Cytophagales</taxon>
        <taxon>Cytophagaceae</taxon>
        <taxon>Spirosoma</taxon>
    </lineage>
</organism>
<protein>
    <submittedName>
        <fullName evidence="2">DUF3575 domain-containing protein</fullName>
    </submittedName>
</protein>
<proteinExistence type="predicted"/>
<dbReference type="KEGG" id="sfol:H3H32_08185"/>
<feature type="chain" id="PRO_5028957318" evidence="1">
    <location>
        <begin position="25"/>
        <end position="203"/>
    </location>
</feature>
<keyword evidence="1" id="KW-0732">Signal</keyword>
<sequence>MPTRLRLVVYSLLLSAATSNSLSAQDSTRRWSRPNLVKTNLFAPVSLFYERALSERFALQGSVRWLSYYERHNVNFVNVALEARFYLNDSYWLQHKDHPAGLYLSPYLKARSLTYINEIGYGFNKVGDLDEVIIKSIGFGGTIGYQWVSRNGFTVDAFLGIGAMPAGLSSYEHTMRYSTVISTNGFTFHSLDSRAGISLGYSF</sequence>
<dbReference type="AlphaFoldDB" id="A0A7G5H183"/>
<gene>
    <name evidence="2" type="ORF">H3H32_08185</name>
</gene>